<comment type="caution">
    <text evidence="2">The sequence shown here is derived from an EMBL/GenBank/DDBJ whole genome shotgun (WGS) entry which is preliminary data.</text>
</comment>
<name>A0A9Q1J2R8_SYNKA</name>
<dbReference type="AlphaFoldDB" id="A0A9Q1J2R8"/>
<proteinExistence type="predicted"/>
<feature type="region of interest" description="Disordered" evidence="1">
    <location>
        <begin position="35"/>
        <end position="59"/>
    </location>
</feature>
<gene>
    <name evidence="2" type="ORF">SKAU_G00124490</name>
</gene>
<reference evidence="2" key="1">
    <citation type="journal article" date="2023" name="Science">
        <title>Genome structures resolve the early diversification of teleost fishes.</title>
        <authorList>
            <person name="Parey E."/>
            <person name="Louis A."/>
            <person name="Montfort J."/>
            <person name="Bouchez O."/>
            <person name="Roques C."/>
            <person name="Iampietro C."/>
            <person name="Lluch J."/>
            <person name="Castinel A."/>
            <person name="Donnadieu C."/>
            <person name="Desvignes T."/>
            <person name="Floi Bucao C."/>
            <person name="Jouanno E."/>
            <person name="Wen M."/>
            <person name="Mejri S."/>
            <person name="Dirks R."/>
            <person name="Jansen H."/>
            <person name="Henkel C."/>
            <person name="Chen W.J."/>
            <person name="Zahm M."/>
            <person name="Cabau C."/>
            <person name="Klopp C."/>
            <person name="Thompson A.W."/>
            <person name="Robinson-Rechavi M."/>
            <person name="Braasch I."/>
            <person name="Lecointre G."/>
            <person name="Bobe J."/>
            <person name="Postlethwait J.H."/>
            <person name="Berthelot C."/>
            <person name="Roest Crollius H."/>
            <person name="Guiguen Y."/>
        </authorList>
    </citation>
    <scope>NUCLEOTIDE SEQUENCE</scope>
    <source>
        <strain evidence="2">WJC10195</strain>
    </source>
</reference>
<accession>A0A9Q1J2R8</accession>
<organism evidence="2 3">
    <name type="scientific">Synaphobranchus kaupii</name>
    <name type="common">Kaup's arrowtooth eel</name>
    <dbReference type="NCBI Taxonomy" id="118154"/>
    <lineage>
        <taxon>Eukaryota</taxon>
        <taxon>Metazoa</taxon>
        <taxon>Chordata</taxon>
        <taxon>Craniata</taxon>
        <taxon>Vertebrata</taxon>
        <taxon>Euteleostomi</taxon>
        <taxon>Actinopterygii</taxon>
        <taxon>Neopterygii</taxon>
        <taxon>Teleostei</taxon>
        <taxon>Anguilliformes</taxon>
        <taxon>Synaphobranchidae</taxon>
        <taxon>Synaphobranchus</taxon>
    </lineage>
</organism>
<evidence type="ECO:0000313" key="2">
    <source>
        <dbReference type="EMBL" id="KAJ8363618.1"/>
    </source>
</evidence>
<sequence>MFDRTALLFGADPSCPPQYNTPAQIGSRPLLELQRTQSTPPNKLKSPFAARGGQTRMQVTEPRREALLLRTRRAASEWDYSVQAQFSGRGLGVGICRYITPAPVTICSSLEKSPAWEPQLKAPPGEPLSTEDRDSPPQLPPEEERPGFPLSVPVSLRAGLAVQRSAAHYLKEGRKYTGRPVTYCN</sequence>
<dbReference type="Proteomes" id="UP001152622">
    <property type="component" value="Chromosome 4"/>
</dbReference>
<feature type="region of interest" description="Disordered" evidence="1">
    <location>
        <begin position="116"/>
        <end position="150"/>
    </location>
</feature>
<evidence type="ECO:0000256" key="1">
    <source>
        <dbReference type="SAM" id="MobiDB-lite"/>
    </source>
</evidence>
<dbReference type="EMBL" id="JAINUF010000004">
    <property type="protein sequence ID" value="KAJ8363618.1"/>
    <property type="molecule type" value="Genomic_DNA"/>
</dbReference>
<protein>
    <submittedName>
        <fullName evidence="2">Uncharacterized protein</fullName>
    </submittedName>
</protein>
<evidence type="ECO:0000313" key="3">
    <source>
        <dbReference type="Proteomes" id="UP001152622"/>
    </source>
</evidence>
<keyword evidence="3" id="KW-1185">Reference proteome</keyword>